<dbReference type="AlphaFoldDB" id="A0A7I8DQH6"/>
<protein>
    <recommendedName>
        <fullName evidence="3">Chloramphenicol phosphotransferase</fullName>
    </recommendedName>
</protein>
<dbReference type="EMBL" id="AP023368">
    <property type="protein sequence ID" value="BCK00674.1"/>
    <property type="molecule type" value="Genomic_DNA"/>
</dbReference>
<organism evidence="1 2">
    <name type="scientific">Anaerocolumna chitinilytica</name>
    <dbReference type="NCBI Taxonomy" id="1727145"/>
    <lineage>
        <taxon>Bacteria</taxon>
        <taxon>Bacillati</taxon>
        <taxon>Bacillota</taxon>
        <taxon>Clostridia</taxon>
        <taxon>Lachnospirales</taxon>
        <taxon>Lachnospiraceae</taxon>
        <taxon>Anaerocolumna</taxon>
    </lineage>
</organism>
<dbReference type="SUPFAM" id="SSF52540">
    <property type="entry name" value="P-loop containing nucleoside triphosphate hydrolases"/>
    <property type="match status" value="1"/>
</dbReference>
<sequence length="165" mass="18979">MNKRIILLNGPSSSGKSTLSSNLQALIKDKNSEEYAIISIDDFLKMSTKEVIYEEDVFDISSKLCDKSIELLRLNQGIIIDHVITSERIYKHLIESLKLYDIYLVHVTCPLLELKRREEERRNRCLGSAEASYEYLFPKEGYDLTVDTFASSAKECSLQILEDMM</sequence>
<gene>
    <name evidence="1" type="ORF">bsdcttw_37140</name>
</gene>
<accession>A0A7I8DQH6</accession>
<keyword evidence="2" id="KW-1185">Reference proteome</keyword>
<dbReference type="Gene3D" id="3.40.50.300">
    <property type="entry name" value="P-loop containing nucleotide triphosphate hydrolases"/>
    <property type="match status" value="1"/>
</dbReference>
<dbReference type="KEGG" id="acht:bsdcttw_37140"/>
<proteinExistence type="predicted"/>
<dbReference type="Pfam" id="PF07931">
    <property type="entry name" value="CPT"/>
    <property type="match status" value="1"/>
</dbReference>
<evidence type="ECO:0000313" key="2">
    <source>
        <dbReference type="Proteomes" id="UP000515703"/>
    </source>
</evidence>
<evidence type="ECO:0008006" key="3">
    <source>
        <dbReference type="Google" id="ProtNLM"/>
    </source>
</evidence>
<dbReference type="InterPro" id="IPR027417">
    <property type="entry name" value="P-loop_NTPase"/>
</dbReference>
<reference evidence="1 2" key="2">
    <citation type="submission" date="2020-08" db="EMBL/GenBank/DDBJ databases">
        <authorList>
            <person name="Ueki A."/>
            <person name="Tonouchi A."/>
        </authorList>
    </citation>
    <scope>NUCLEOTIDE SEQUENCE [LARGE SCALE GENOMIC DNA]</scope>
    <source>
        <strain evidence="1 2">CTTW</strain>
    </source>
</reference>
<name>A0A7I8DQH6_9FIRM</name>
<evidence type="ECO:0000313" key="1">
    <source>
        <dbReference type="EMBL" id="BCK00674.1"/>
    </source>
</evidence>
<reference evidence="1 2" key="1">
    <citation type="submission" date="2020-08" db="EMBL/GenBank/DDBJ databases">
        <title>Draft genome sequencing of an Anaerocolumna strain isolated from anoxic soil subjected to BSD treatment.</title>
        <authorList>
            <person name="Uek A."/>
            <person name="Tonouchi A."/>
        </authorList>
    </citation>
    <scope>NUCLEOTIDE SEQUENCE [LARGE SCALE GENOMIC DNA]</scope>
    <source>
        <strain evidence="1 2">CTTW</strain>
    </source>
</reference>
<dbReference type="RefSeq" id="WP_207726430.1">
    <property type="nucleotide sequence ID" value="NZ_AP023368.1"/>
</dbReference>
<dbReference type="Proteomes" id="UP000515703">
    <property type="component" value="Chromosome"/>
</dbReference>